<organism evidence="5 6">
    <name type="scientific">Niallia nealsonii</name>
    <dbReference type="NCBI Taxonomy" id="115979"/>
    <lineage>
        <taxon>Bacteria</taxon>
        <taxon>Bacillati</taxon>
        <taxon>Bacillota</taxon>
        <taxon>Bacilli</taxon>
        <taxon>Bacillales</taxon>
        <taxon>Bacillaceae</taxon>
        <taxon>Niallia</taxon>
    </lineage>
</organism>
<keyword evidence="3" id="KW-0804">Transcription</keyword>
<dbReference type="OrthoDB" id="6462103at2"/>
<dbReference type="RefSeq" id="WP_101178202.1">
    <property type="nucleotide sequence ID" value="NZ_PISE01000037.1"/>
</dbReference>
<dbReference type="GO" id="GO:0003700">
    <property type="term" value="F:DNA-binding transcription factor activity"/>
    <property type="evidence" value="ECO:0007669"/>
    <property type="project" value="InterPro"/>
</dbReference>
<evidence type="ECO:0000259" key="4">
    <source>
        <dbReference type="PROSITE" id="PS50995"/>
    </source>
</evidence>
<dbReference type="InterPro" id="IPR036388">
    <property type="entry name" value="WH-like_DNA-bd_sf"/>
</dbReference>
<accession>A0A2N0YZG9</accession>
<dbReference type="GO" id="GO:0003677">
    <property type="term" value="F:DNA binding"/>
    <property type="evidence" value="ECO:0007669"/>
    <property type="project" value="UniProtKB-KW"/>
</dbReference>
<evidence type="ECO:0000256" key="1">
    <source>
        <dbReference type="ARBA" id="ARBA00023015"/>
    </source>
</evidence>
<dbReference type="SMART" id="SM00347">
    <property type="entry name" value="HTH_MARR"/>
    <property type="match status" value="1"/>
</dbReference>
<name>A0A2N0YZG9_9BACI</name>
<dbReference type="PROSITE" id="PS50995">
    <property type="entry name" value="HTH_MARR_2"/>
    <property type="match status" value="1"/>
</dbReference>
<dbReference type="Gene3D" id="1.10.10.10">
    <property type="entry name" value="Winged helix-like DNA-binding domain superfamily/Winged helix DNA-binding domain"/>
    <property type="match status" value="1"/>
</dbReference>
<dbReference type="InterPro" id="IPR036390">
    <property type="entry name" value="WH_DNA-bd_sf"/>
</dbReference>
<evidence type="ECO:0000313" key="5">
    <source>
        <dbReference type="EMBL" id="PKG22652.1"/>
    </source>
</evidence>
<comment type="caution">
    <text evidence="5">The sequence shown here is derived from an EMBL/GenBank/DDBJ whole genome shotgun (WGS) entry which is preliminary data.</text>
</comment>
<dbReference type="Pfam" id="PF01047">
    <property type="entry name" value="MarR"/>
    <property type="match status" value="1"/>
</dbReference>
<dbReference type="Proteomes" id="UP000233375">
    <property type="component" value="Unassembled WGS sequence"/>
</dbReference>
<dbReference type="AlphaFoldDB" id="A0A2N0YZG9"/>
<sequence>MKKLDSKALRYVGTLARAINSKSDLKFKQIGLQKGQYMFLTRICENPKTNLANLTEMVKVDKATTTKAVQKLINLGYISKEQNKKDKREFELIATDKGVEIYKIIINEEKKHLEISFDGFSDEEAEMATNLIERMSKNIEKYWLDKDLTL</sequence>
<dbReference type="SUPFAM" id="SSF46785">
    <property type="entry name" value="Winged helix' DNA-binding domain"/>
    <property type="match status" value="1"/>
</dbReference>
<keyword evidence="1" id="KW-0805">Transcription regulation</keyword>
<dbReference type="PRINTS" id="PR00598">
    <property type="entry name" value="HTHMARR"/>
</dbReference>
<reference evidence="5 6" key="1">
    <citation type="journal article" date="2003" name="Int. J. Syst. Evol. Microbiol.">
        <title>Bacillus nealsonii sp. nov., isolated from a spacecraft-assembly facility, whose spores are gamma-radiation resistant.</title>
        <authorList>
            <person name="Venkateswaran K."/>
            <person name="Kempf M."/>
            <person name="Chen F."/>
            <person name="Satomi M."/>
            <person name="Nicholson W."/>
            <person name="Kern R."/>
        </authorList>
    </citation>
    <scope>NUCLEOTIDE SEQUENCE [LARGE SCALE GENOMIC DNA]</scope>
    <source>
        <strain evidence="5 6">FO-92</strain>
    </source>
</reference>
<dbReference type="EMBL" id="PISE01000037">
    <property type="protein sequence ID" value="PKG22652.1"/>
    <property type="molecule type" value="Genomic_DNA"/>
</dbReference>
<gene>
    <name evidence="5" type="ORF">CWS01_16110</name>
</gene>
<evidence type="ECO:0000256" key="3">
    <source>
        <dbReference type="ARBA" id="ARBA00023163"/>
    </source>
</evidence>
<dbReference type="PANTHER" id="PTHR42756:SF2">
    <property type="entry name" value="MARR FAMILY REGULATORY PROTEIN"/>
    <property type="match status" value="1"/>
</dbReference>
<keyword evidence="2" id="KW-0238">DNA-binding</keyword>
<proteinExistence type="predicted"/>
<protein>
    <submittedName>
        <fullName evidence="5">MarR family transcriptional regulator</fullName>
    </submittedName>
</protein>
<evidence type="ECO:0000313" key="6">
    <source>
        <dbReference type="Proteomes" id="UP000233375"/>
    </source>
</evidence>
<dbReference type="PANTHER" id="PTHR42756">
    <property type="entry name" value="TRANSCRIPTIONAL REGULATOR, MARR"/>
    <property type="match status" value="1"/>
</dbReference>
<keyword evidence="6" id="KW-1185">Reference proteome</keyword>
<evidence type="ECO:0000256" key="2">
    <source>
        <dbReference type="ARBA" id="ARBA00023125"/>
    </source>
</evidence>
<feature type="domain" description="HTH marR-type" evidence="4">
    <location>
        <begin position="5"/>
        <end position="137"/>
    </location>
</feature>
<dbReference type="InterPro" id="IPR000835">
    <property type="entry name" value="HTH_MarR-typ"/>
</dbReference>